<gene>
    <name evidence="2" type="ORF">FNL39_12113</name>
</gene>
<feature type="compositionally biased region" description="Basic residues" evidence="1">
    <location>
        <begin position="109"/>
        <end position="124"/>
    </location>
</feature>
<reference evidence="2 3" key="1">
    <citation type="submission" date="2019-07" db="EMBL/GenBank/DDBJ databases">
        <title>Genomic Encyclopedia of Type Strains, Phase IV (KMG-IV): sequencing the most valuable type-strain genomes for metagenomic binning, comparative biology and taxonomic classification.</title>
        <authorList>
            <person name="Goeker M."/>
        </authorList>
    </citation>
    <scope>NUCLEOTIDE SEQUENCE [LARGE SCALE GENOMIC DNA]</scope>
    <source>
        <strain evidence="2 3">DSM 44831</strain>
    </source>
</reference>
<dbReference type="EMBL" id="VMSD01000021">
    <property type="protein sequence ID" value="KAF0835682.1"/>
    <property type="molecule type" value="Genomic_DNA"/>
</dbReference>
<evidence type="ECO:0000313" key="2">
    <source>
        <dbReference type="EMBL" id="KAF0835682.1"/>
    </source>
</evidence>
<keyword evidence="3" id="KW-1185">Reference proteome</keyword>
<evidence type="ECO:0000313" key="3">
    <source>
        <dbReference type="Proteomes" id="UP000798951"/>
    </source>
</evidence>
<dbReference type="RefSeq" id="WP_174550176.1">
    <property type="nucleotide sequence ID" value="NZ_VMSD01000021.1"/>
</dbReference>
<sequence>MSIPKHPAGLGPAGKRLWTTVLTDYWMDGEPHKLAILEHACKVSDRIEELESAAEGEPLTVLGSARQLTIHPLIGEVRAQRGLLTTLLKSLQLPEGEETDEEMDASQKRIQRAKKAAAARWGHR</sequence>
<evidence type="ECO:0000256" key="1">
    <source>
        <dbReference type="SAM" id="MobiDB-lite"/>
    </source>
</evidence>
<organism evidence="2 3">
    <name type="scientific">Nocardia caishijiensis</name>
    <dbReference type="NCBI Taxonomy" id="184756"/>
    <lineage>
        <taxon>Bacteria</taxon>
        <taxon>Bacillati</taxon>
        <taxon>Actinomycetota</taxon>
        <taxon>Actinomycetes</taxon>
        <taxon>Mycobacteriales</taxon>
        <taxon>Nocardiaceae</taxon>
        <taxon>Nocardia</taxon>
    </lineage>
</organism>
<name>A0ABQ6YE50_9NOCA</name>
<dbReference type="Proteomes" id="UP000798951">
    <property type="component" value="Unassembled WGS sequence"/>
</dbReference>
<protein>
    <recommendedName>
        <fullName evidence="4">Terminase small subunit</fullName>
    </recommendedName>
</protein>
<evidence type="ECO:0008006" key="4">
    <source>
        <dbReference type="Google" id="ProtNLM"/>
    </source>
</evidence>
<comment type="caution">
    <text evidence="2">The sequence shown here is derived from an EMBL/GenBank/DDBJ whole genome shotgun (WGS) entry which is preliminary data.</text>
</comment>
<accession>A0ABQ6YE50</accession>
<feature type="region of interest" description="Disordered" evidence="1">
    <location>
        <begin position="92"/>
        <end position="124"/>
    </location>
</feature>
<proteinExistence type="predicted"/>
<feature type="compositionally biased region" description="Acidic residues" evidence="1">
    <location>
        <begin position="95"/>
        <end position="104"/>
    </location>
</feature>